<comment type="caution">
    <text evidence="2">The sequence shown here is derived from an EMBL/GenBank/DDBJ whole genome shotgun (WGS) entry which is preliminary data.</text>
</comment>
<dbReference type="Proteomes" id="UP000437017">
    <property type="component" value="Unassembled WGS sequence"/>
</dbReference>
<dbReference type="InterPro" id="IPR043220">
    <property type="entry name" value="POM121-like_prot_1"/>
</dbReference>
<dbReference type="EMBL" id="SGJD01002202">
    <property type="protein sequence ID" value="KAB0396339.1"/>
    <property type="molecule type" value="Genomic_DNA"/>
</dbReference>
<evidence type="ECO:0000313" key="2">
    <source>
        <dbReference type="EMBL" id="KAB0396339.1"/>
    </source>
</evidence>
<reference evidence="2 3" key="1">
    <citation type="journal article" date="2019" name="PLoS ONE">
        <title>Genomic analyses reveal an absence of contemporary introgressive admixture between fin whales and blue whales, despite known hybrids.</title>
        <authorList>
            <person name="Westbury M.V."/>
            <person name="Petersen B."/>
            <person name="Lorenzen E.D."/>
        </authorList>
    </citation>
    <scope>NUCLEOTIDE SEQUENCE [LARGE SCALE GENOMIC DNA]</scope>
    <source>
        <strain evidence="2">FinWhale-01</strain>
    </source>
</reference>
<protein>
    <submittedName>
        <fullName evidence="2">Uncharacterized protein</fullName>
    </submittedName>
</protein>
<keyword evidence="3" id="KW-1185">Reference proteome</keyword>
<dbReference type="AlphaFoldDB" id="A0A643C7Z9"/>
<evidence type="ECO:0000313" key="3">
    <source>
        <dbReference type="Proteomes" id="UP000437017"/>
    </source>
</evidence>
<dbReference type="OrthoDB" id="9717723at2759"/>
<evidence type="ECO:0000256" key="1">
    <source>
        <dbReference type="SAM" id="MobiDB-lite"/>
    </source>
</evidence>
<sequence length="466" mass="51178">MKESAWNQALYPRTHLTQVFYGQLTRHVLLLNLALGTGVQHLPGGLSHLHPAPCAHQLPLAQCGPLAIHASGSTCKPAYKYPVTLHLRFVIASLRQYSMILQTLHSFLGILTSICRRRRYYLLTPGRCPAAQCLQWAESPCGAVTPASSSYAAHNNQDRLGLLHRDDHVKGPWRAQGWNGQAERRSPIHKEVGLQEGSPKGLHSPHLSPWVSRGGLSSFMHRPGPLERRLHAKSSEDISNMKFQPSCMSSYWKRHHRHIQLHLRFSTSAEEGSCRKPLPAAPDGSPQGKNSQLEKDADATTRQNRHWKNAHPHLTVPGPKSARFFCCHRVTAEDLDSERAATLKYINSALQGTAPPPALSPAPSMNPQLERCGKMQESPGPIAVLESAGVATSVHLLSVQGSIVHPAPSCPCQNPFQALFTFADFSPVRLADPCFLPSTDAGLPCLLGPQIPPSLLLPLDQTWMVQ</sequence>
<gene>
    <name evidence="2" type="ORF">E2I00_000136</name>
</gene>
<name>A0A643C7Z9_BALPH</name>
<dbReference type="PANTHER" id="PTHR15566">
    <property type="entry name" value="POM121-LIKE"/>
    <property type="match status" value="1"/>
</dbReference>
<organism evidence="2 3">
    <name type="scientific">Balaenoptera physalus</name>
    <name type="common">Fin whale</name>
    <name type="synonym">Balaena physalus</name>
    <dbReference type="NCBI Taxonomy" id="9770"/>
    <lineage>
        <taxon>Eukaryota</taxon>
        <taxon>Metazoa</taxon>
        <taxon>Chordata</taxon>
        <taxon>Craniata</taxon>
        <taxon>Vertebrata</taxon>
        <taxon>Euteleostomi</taxon>
        <taxon>Mammalia</taxon>
        <taxon>Eutheria</taxon>
        <taxon>Laurasiatheria</taxon>
        <taxon>Artiodactyla</taxon>
        <taxon>Whippomorpha</taxon>
        <taxon>Cetacea</taxon>
        <taxon>Mysticeti</taxon>
        <taxon>Balaenopteridae</taxon>
        <taxon>Balaenoptera</taxon>
    </lineage>
</organism>
<dbReference type="Pfam" id="PF15229">
    <property type="entry name" value="POM121"/>
    <property type="match status" value="1"/>
</dbReference>
<accession>A0A643C7Z9</accession>
<feature type="region of interest" description="Disordered" evidence="1">
    <location>
        <begin position="270"/>
        <end position="314"/>
    </location>
</feature>
<proteinExistence type="predicted"/>
<dbReference type="PANTHER" id="PTHR15566:SF4">
    <property type="entry name" value="POM121-LIKE PROTEIN 1-RELATED"/>
    <property type="match status" value="1"/>
</dbReference>